<dbReference type="WBParaSite" id="L893_g22943.t1">
    <property type="protein sequence ID" value="L893_g22943.t1"/>
    <property type="gene ID" value="L893_g22943"/>
</dbReference>
<name>A0A1I7Z546_9BILA</name>
<dbReference type="AlphaFoldDB" id="A0A1I7Z546"/>
<proteinExistence type="predicted"/>
<feature type="region of interest" description="Disordered" evidence="1">
    <location>
        <begin position="36"/>
        <end position="56"/>
    </location>
</feature>
<keyword evidence="2" id="KW-1185">Reference proteome</keyword>
<dbReference type="Proteomes" id="UP000095287">
    <property type="component" value="Unplaced"/>
</dbReference>
<feature type="region of interest" description="Disordered" evidence="1">
    <location>
        <begin position="175"/>
        <end position="197"/>
    </location>
</feature>
<feature type="compositionally biased region" description="Basic and acidic residues" evidence="1">
    <location>
        <begin position="36"/>
        <end position="52"/>
    </location>
</feature>
<evidence type="ECO:0000313" key="2">
    <source>
        <dbReference type="Proteomes" id="UP000095287"/>
    </source>
</evidence>
<reference evidence="3" key="1">
    <citation type="submission" date="2016-11" db="UniProtKB">
        <authorList>
            <consortium name="WormBaseParasite"/>
        </authorList>
    </citation>
    <scope>IDENTIFICATION</scope>
</reference>
<evidence type="ECO:0000313" key="3">
    <source>
        <dbReference type="WBParaSite" id="L893_g22943.t1"/>
    </source>
</evidence>
<evidence type="ECO:0000256" key="1">
    <source>
        <dbReference type="SAM" id="MobiDB-lite"/>
    </source>
</evidence>
<accession>A0A1I7Z546</accession>
<organism evidence="2 3">
    <name type="scientific">Steinernema glaseri</name>
    <dbReference type="NCBI Taxonomy" id="37863"/>
    <lineage>
        <taxon>Eukaryota</taxon>
        <taxon>Metazoa</taxon>
        <taxon>Ecdysozoa</taxon>
        <taxon>Nematoda</taxon>
        <taxon>Chromadorea</taxon>
        <taxon>Rhabditida</taxon>
        <taxon>Tylenchina</taxon>
        <taxon>Panagrolaimomorpha</taxon>
        <taxon>Strongyloidoidea</taxon>
        <taxon>Steinernematidae</taxon>
        <taxon>Steinernema</taxon>
    </lineage>
</organism>
<sequence>MLITLSQLMYGSVTGRLTEKERAAIFTCCWVGPRRHEEERTDDQDHHSELHKPPTATYGKIDRRITSQILGTTTSNYNPNHQIDYNNLRQAAHKERQRDPTERKARLTALRKCAVRRNRTRSASSVVFIVPQKDTILNTRLSSQKSSHFAFSYEKLWLNYTGTMAASPSSVPLGFPAPERPPQSGISRGHSGRPPATMDPKLYTCNEERACSTTATLDDYNVSRSTILREMGRLRTGTTIITADVGKAFLQIRLHREDRDAVRFLWVKNRTLPVAVFTTYTQKKATQFYQESKELFKEIAPP</sequence>
<protein>
    <submittedName>
        <fullName evidence="3">HTH_48 domain-containing protein</fullName>
    </submittedName>
</protein>